<protein>
    <submittedName>
        <fullName evidence="3">Mitochondrial protein Pet127-domain-containing protein</fullName>
    </submittedName>
</protein>
<evidence type="ECO:0000256" key="1">
    <source>
        <dbReference type="SAM" id="Coils"/>
    </source>
</evidence>
<dbReference type="EMBL" id="CP151262">
    <property type="protein sequence ID" value="WZH44770.1"/>
    <property type="molecule type" value="Genomic_DNA"/>
</dbReference>
<feature type="compositionally biased region" description="Polar residues" evidence="2">
    <location>
        <begin position="200"/>
        <end position="215"/>
    </location>
</feature>
<dbReference type="Pfam" id="PF08634">
    <property type="entry name" value="Pet127"/>
    <property type="match status" value="1"/>
</dbReference>
<feature type="compositionally biased region" description="Basic residues" evidence="2">
    <location>
        <begin position="97"/>
        <end position="106"/>
    </location>
</feature>
<feature type="compositionally biased region" description="Low complexity" evidence="2">
    <location>
        <begin position="815"/>
        <end position="831"/>
    </location>
</feature>
<feature type="compositionally biased region" description="Basic and acidic residues" evidence="2">
    <location>
        <begin position="42"/>
        <end position="58"/>
    </location>
</feature>
<accession>A0ABZ2WWR2</accession>
<reference evidence="3 4" key="1">
    <citation type="submission" date="2024-04" db="EMBL/GenBank/DDBJ databases">
        <title>Complete genome sequence of Fusarium acuminatum.</title>
        <authorList>
            <person name="Lan B."/>
        </authorList>
    </citation>
    <scope>NUCLEOTIDE SEQUENCE [LARGE SCALE GENOMIC DNA]</scope>
    <source>
        <strain evidence="3">1A</strain>
    </source>
</reference>
<proteinExistence type="predicted"/>
<feature type="region of interest" description="Disordered" evidence="2">
    <location>
        <begin position="775"/>
        <end position="854"/>
    </location>
</feature>
<gene>
    <name evidence="3" type="ORF">QYS62_005798</name>
</gene>
<feature type="region of interest" description="Disordered" evidence="2">
    <location>
        <begin position="680"/>
        <end position="700"/>
    </location>
</feature>
<evidence type="ECO:0000313" key="3">
    <source>
        <dbReference type="EMBL" id="WZH44770.1"/>
    </source>
</evidence>
<dbReference type="PANTHER" id="PTHR31014">
    <property type="entry name" value="MITOCHONDRIAL TRANSLATION SYSTEM COMPONENT PET127-RELATED"/>
    <property type="match status" value="1"/>
</dbReference>
<feature type="region of interest" description="Disordered" evidence="2">
    <location>
        <begin position="197"/>
        <end position="259"/>
    </location>
</feature>
<feature type="compositionally biased region" description="Basic and acidic residues" evidence="2">
    <location>
        <begin position="73"/>
        <end position="96"/>
    </location>
</feature>
<dbReference type="InterPro" id="IPR013943">
    <property type="entry name" value="Pet127"/>
</dbReference>
<feature type="region of interest" description="Disordered" evidence="2">
    <location>
        <begin position="891"/>
        <end position="932"/>
    </location>
</feature>
<feature type="compositionally biased region" description="Basic and acidic residues" evidence="2">
    <location>
        <begin position="1090"/>
        <end position="1122"/>
    </location>
</feature>
<feature type="compositionally biased region" description="Polar residues" evidence="2">
    <location>
        <begin position="909"/>
        <end position="921"/>
    </location>
</feature>
<name>A0ABZ2WWR2_9HYPO</name>
<dbReference type="Proteomes" id="UP001489902">
    <property type="component" value="Chromosome 3"/>
</dbReference>
<sequence length="1122" mass="125842">MLRVRRGVGAPVNYTHLCRPYIRCPRQCTISRSFATETNPDETSKTSAESKHNIENVRKRLKASSAKLQSSIKRIEKQAKEAKIPDEVKDQKDAKAKVKGSRKATSKPKSDDPNFNETLDVVRRVYGVEDAKGKKKKKGSKPNNTKANSKANSKAKDSKAQNPGVAQEMIKENNSGEETSQAVGQQASVWTSLREKLQQAVATEPSNTLDASQEDPTAPSLHDGQHVIGIGETGKAGQSLGAELSSEEVDPKAKPTPQVHTITPRDLKMKPVEKLAHKVPHLAYNLDKVLFNHGPYQLQDQRTRTYNFDPYLGSIMPVKEFDFDALKEYVTSSKDTRLTDLAAKYHMKYCGSTSSMTAMLAHFHFLLSNWRPPNFEHLSRSFKVEWETYTLLTRGPAAAFARYKDGVYAIDADKEFDTASVLSMLGKSMEKLLTLPKPHFEKYRKSRSHELSDEEKNADEAFHYTTMGDFMMRSQLDAHDPRLPGTGMFDLKTRAVVSIRMDVGDYEKGVGYEIRNRYGTWESFEREYYDMIRAAFLKYSLQVRMGRMDGIFVAFHNTERIFGFQYISLEEMDNALHGTMNRKLGDQEFKASVKLLNELLNKASERFPKQSLRLHIETRPTDPPLTYFFAEPVSEEEMRQTQEKGKATVEKLEREILGMSRNENKKEDTDLTDDIALQSEHEEVDAVESSEVASIDDTQRQKSWNEMMAKVDQTVENDAAGLESVREAIEQALEQSGLLAGKSEQERNTYLTELVEALAAELKDDKVVDEIDDTQQTNPAVGESESAAQSSVETSESSMEAKSELEAETTESDKATPASSTEANETAAESGAVEEVPAEMAGDGDGGNAASSTVDSYTDASLKDLILRVAQGVDNRMKNLGTFERVLSGLVQDQKQPSSEVDEIDEVDTTQSEIDLPSSTEGAEPAKEDSTKPEKEIFGVYVTVLNKVDGHVVERVESERLGEDPMWDVEYTITELPNERAWTILKQLKGRRRKALSMDPKSRDKSWHTMWGGTLARRTAAGRKFRAIMSEREAKLGIQTAWERNAVSKWRRKPKGVNSDRSTKKVSLKKRKDTKKGSSKKGSLKKGSSKKKDSPEEKDSTEKKDSSEQKTSEQKDASEKKE</sequence>
<dbReference type="PANTHER" id="PTHR31014:SF0">
    <property type="entry name" value="MITOCHONDRIAL TRANSLATION SYSTEM COMPONENT PET127-RELATED"/>
    <property type="match status" value="1"/>
</dbReference>
<feature type="compositionally biased region" description="Basic residues" evidence="2">
    <location>
        <begin position="1064"/>
        <end position="1089"/>
    </location>
</feature>
<feature type="compositionally biased region" description="Basic and acidic residues" evidence="2">
    <location>
        <begin position="120"/>
        <end position="132"/>
    </location>
</feature>
<feature type="region of interest" description="Disordered" evidence="2">
    <location>
        <begin position="1047"/>
        <end position="1122"/>
    </location>
</feature>
<feature type="coiled-coil region" evidence="1">
    <location>
        <begin position="635"/>
        <end position="669"/>
    </location>
</feature>
<organism evidence="3 4">
    <name type="scientific">Fusarium acuminatum</name>
    <dbReference type="NCBI Taxonomy" id="5515"/>
    <lineage>
        <taxon>Eukaryota</taxon>
        <taxon>Fungi</taxon>
        <taxon>Dikarya</taxon>
        <taxon>Ascomycota</taxon>
        <taxon>Pezizomycotina</taxon>
        <taxon>Sordariomycetes</taxon>
        <taxon>Hypocreomycetidae</taxon>
        <taxon>Hypocreales</taxon>
        <taxon>Nectriaceae</taxon>
        <taxon>Fusarium</taxon>
        <taxon>Fusarium tricinctum species complex</taxon>
    </lineage>
</organism>
<feature type="compositionally biased region" description="Low complexity" evidence="2">
    <location>
        <begin position="141"/>
        <end position="152"/>
    </location>
</feature>
<keyword evidence="4" id="KW-1185">Reference proteome</keyword>
<feature type="compositionally biased region" description="Polar residues" evidence="2">
    <location>
        <begin position="786"/>
        <end position="798"/>
    </location>
</feature>
<keyword evidence="1" id="KW-0175">Coiled coil</keyword>
<feature type="region of interest" description="Disordered" evidence="2">
    <location>
        <begin position="37"/>
        <end position="165"/>
    </location>
</feature>
<evidence type="ECO:0000313" key="4">
    <source>
        <dbReference type="Proteomes" id="UP001489902"/>
    </source>
</evidence>
<evidence type="ECO:0000256" key="2">
    <source>
        <dbReference type="SAM" id="MobiDB-lite"/>
    </source>
</evidence>